<sequence length="190" mass="21956">MSEDKTLTIIPHFDGQYAHWSEMMESLLKAKDLSTSKIVWDSLKKKLGGSEKVKRALRNNLRREFKVLEMEDRPYNGYGRDRGASSSRGRGRGRDEDEDEYLLMVETDEVKEDDMWFIDSGCSNHMCNKEAMFTMLDKTFSHSVKLGNNDKLLVTGKEIVKMNLKGNIYTISEVYFVPQLKNNLLSVEQL</sequence>
<dbReference type="Pfam" id="PF22936">
    <property type="entry name" value="Pol_BBD"/>
    <property type="match status" value="1"/>
</dbReference>
<feature type="domain" description="Retrovirus-related Pol polyprotein from transposon TNT 1-94-like beta-barrel" evidence="2">
    <location>
        <begin position="116"/>
        <end position="190"/>
    </location>
</feature>
<reference evidence="3 4" key="1">
    <citation type="submission" date="2024-01" db="EMBL/GenBank/DDBJ databases">
        <title>The complete chloroplast genome sequence of Lithospermum erythrorhizon: insights into the phylogenetic relationship among Boraginaceae species and the maternal lineages of purple gromwells.</title>
        <authorList>
            <person name="Okada T."/>
            <person name="Watanabe K."/>
        </authorList>
    </citation>
    <scope>NUCLEOTIDE SEQUENCE [LARGE SCALE GENOMIC DNA]</scope>
</reference>
<name>A0AAV3NNZ1_LITER</name>
<feature type="region of interest" description="Disordered" evidence="1">
    <location>
        <begin position="76"/>
        <end position="97"/>
    </location>
</feature>
<evidence type="ECO:0000313" key="4">
    <source>
        <dbReference type="Proteomes" id="UP001454036"/>
    </source>
</evidence>
<evidence type="ECO:0000256" key="1">
    <source>
        <dbReference type="SAM" id="MobiDB-lite"/>
    </source>
</evidence>
<evidence type="ECO:0000259" key="2">
    <source>
        <dbReference type="Pfam" id="PF22936"/>
    </source>
</evidence>
<proteinExistence type="predicted"/>
<dbReference type="AlphaFoldDB" id="A0AAV3NNZ1"/>
<accession>A0AAV3NNZ1</accession>
<organism evidence="3 4">
    <name type="scientific">Lithospermum erythrorhizon</name>
    <name type="common">Purple gromwell</name>
    <name type="synonym">Lithospermum officinale var. erythrorhizon</name>
    <dbReference type="NCBI Taxonomy" id="34254"/>
    <lineage>
        <taxon>Eukaryota</taxon>
        <taxon>Viridiplantae</taxon>
        <taxon>Streptophyta</taxon>
        <taxon>Embryophyta</taxon>
        <taxon>Tracheophyta</taxon>
        <taxon>Spermatophyta</taxon>
        <taxon>Magnoliopsida</taxon>
        <taxon>eudicotyledons</taxon>
        <taxon>Gunneridae</taxon>
        <taxon>Pentapetalae</taxon>
        <taxon>asterids</taxon>
        <taxon>lamiids</taxon>
        <taxon>Boraginales</taxon>
        <taxon>Boraginaceae</taxon>
        <taxon>Boraginoideae</taxon>
        <taxon>Lithospermeae</taxon>
        <taxon>Lithospermum</taxon>
    </lineage>
</organism>
<evidence type="ECO:0000313" key="3">
    <source>
        <dbReference type="EMBL" id="GAA0141055.1"/>
    </source>
</evidence>
<dbReference type="EMBL" id="BAABME010015415">
    <property type="protein sequence ID" value="GAA0141055.1"/>
    <property type="molecule type" value="Genomic_DNA"/>
</dbReference>
<protein>
    <recommendedName>
        <fullName evidence="2">Retrovirus-related Pol polyprotein from transposon TNT 1-94-like beta-barrel domain-containing protein</fullName>
    </recommendedName>
</protein>
<dbReference type="InterPro" id="IPR054722">
    <property type="entry name" value="PolX-like_BBD"/>
</dbReference>
<keyword evidence="4" id="KW-1185">Reference proteome</keyword>
<gene>
    <name evidence="3" type="ORF">LIER_35322</name>
</gene>
<comment type="caution">
    <text evidence="3">The sequence shown here is derived from an EMBL/GenBank/DDBJ whole genome shotgun (WGS) entry which is preliminary data.</text>
</comment>
<dbReference type="Proteomes" id="UP001454036">
    <property type="component" value="Unassembled WGS sequence"/>
</dbReference>